<dbReference type="InterPro" id="IPR043128">
    <property type="entry name" value="Rev_trsase/Diguanyl_cyclase"/>
</dbReference>
<dbReference type="PANTHER" id="PTHR33050">
    <property type="entry name" value="REVERSE TRANSCRIPTASE DOMAIN-CONTAINING PROTEIN"/>
    <property type="match status" value="1"/>
</dbReference>
<dbReference type="Gene3D" id="3.30.70.270">
    <property type="match status" value="1"/>
</dbReference>
<sequence length="194" mass="22056">MFKAGNLAAYVKEWQVLTSDPEIMEILTGQRIEFSEIPVQWKTSMNVKFTDAQTKLVDHEIGKLLNKGVIVSCTREEGNFVSPIFTRPKMDGTLRMISNLKSPNKFITYYHFKIETVWSAIRSMTPGCYMASIDLKDANPCTQRSLLIPTQRIVFLGFVLDSLKMCMSLTPERAQKINRGLPKNGFKMLVPPSE</sequence>
<feature type="non-terminal residue" evidence="1">
    <location>
        <position position="194"/>
    </location>
</feature>
<reference evidence="1" key="1">
    <citation type="submission" date="2020-04" db="EMBL/GenBank/DDBJ databases">
        <authorList>
            <person name="Alioto T."/>
            <person name="Alioto T."/>
            <person name="Gomez Garrido J."/>
        </authorList>
    </citation>
    <scope>NUCLEOTIDE SEQUENCE</scope>
    <source>
        <strain evidence="1">A484AB</strain>
    </source>
</reference>
<comment type="caution">
    <text evidence="1">The sequence shown here is derived from an EMBL/GenBank/DDBJ whole genome shotgun (WGS) entry which is preliminary data.</text>
</comment>
<proteinExistence type="predicted"/>
<dbReference type="InterPro" id="IPR052055">
    <property type="entry name" value="Hepadnavirus_pol/RT"/>
</dbReference>
<protein>
    <submittedName>
        <fullName evidence="1">Uncharacterized protein</fullName>
    </submittedName>
</protein>
<dbReference type="AlphaFoldDB" id="A0A6S7LU16"/>
<gene>
    <name evidence="1" type="ORF">PACLA_8A017149</name>
</gene>
<dbReference type="Proteomes" id="UP001152795">
    <property type="component" value="Unassembled WGS sequence"/>
</dbReference>
<organism evidence="1 2">
    <name type="scientific">Paramuricea clavata</name>
    <name type="common">Red gorgonian</name>
    <name type="synonym">Violescent sea-whip</name>
    <dbReference type="NCBI Taxonomy" id="317549"/>
    <lineage>
        <taxon>Eukaryota</taxon>
        <taxon>Metazoa</taxon>
        <taxon>Cnidaria</taxon>
        <taxon>Anthozoa</taxon>
        <taxon>Octocorallia</taxon>
        <taxon>Malacalcyonacea</taxon>
        <taxon>Plexauridae</taxon>
        <taxon>Paramuricea</taxon>
    </lineage>
</organism>
<evidence type="ECO:0000313" key="2">
    <source>
        <dbReference type="Proteomes" id="UP001152795"/>
    </source>
</evidence>
<dbReference type="SUPFAM" id="SSF56672">
    <property type="entry name" value="DNA/RNA polymerases"/>
    <property type="match status" value="1"/>
</dbReference>
<dbReference type="PANTHER" id="PTHR33050:SF7">
    <property type="entry name" value="RIBONUCLEASE H"/>
    <property type="match status" value="1"/>
</dbReference>
<dbReference type="OrthoDB" id="7698392at2759"/>
<dbReference type="InterPro" id="IPR043502">
    <property type="entry name" value="DNA/RNA_pol_sf"/>
</dbReference>
<evidence type="ECO:0000313" key="1">
    <source>
        <dbReference type="EMBL" id="CAB4043459.1"/>
    </source>
</evidence>
<accession>A0A6S7LU16</accession>
<dbReference type="Gene3D" id="3.10.10.10">
    <property type="entry name" value="HIV Type 1 Reverse Transcriptase, subunit A, domain 1"/>
    <property type="match status" value="1"/>
</dbReference>
<name>A0A6S7LU16_PARCT</name>
<keyword evidence="2" id="KW-1185">Reference proteome</keyword>
<dbReference type="EMBL" id="CACRXK020032436">
    <property type="protein sequence ID" value="CAB4043459.1"/>
    <property type="molecule type" value="Genomic_DNA"/>
</dbReference>